<accession>I3TEJ6</accession>
<dbReference type="Proteomes" id="UP000005270">
    <property type="component" value="Chromosome"/>
</dbReference>
<dbReference type="InterPro" id="IPR002035">
    <property type="entry name" value="VWF_A"/>
</dbReference>
<dbReference type="KEGG" id="thg:TCELL_0760"/>
<protein>
    <submittedName>
        <fullName evidence="2">von Willebrand factor, type A</fullName>
    </submittedName>
</protein>
<organism evidence="2 3">
    <name type="scientific">Thermogladius calderae (strain DSM 22663 / VKM B-2946 / 1633)</name>
    <dbReference type="NCBI Taxonomy" id="1184251"/>
    <lineage>
        <taxon>Archaea</taxon>
        <taxon>Thermoproteota</taxon>
        <taxon>Thermoprotei</taxon>
        <taxon>Desulfurococcales</taxon>
        <taxon>Desulfurococcaceae</taxon>
        <taxon>Thermogladius</taxon>
    </lineage>
</organism>
<dbReference type="InterPro" id="IPR036465">
    <property type="entry name" value="vWFA_dom_sf"/>
</dbReference>
<dbReference type="Pfam" id="PF00092">
    <property type="entry name" value="VWA"/>
    <property type="match status" value="1"/>
</dbReference>
<dbReference type="SMART" id="SM00327">
    <property type="entry name" value="VWA"/>
    <property type="match status" value="1"/>
</dbReference>
<dbReference type="PANTHER" id="PTHR36846">
    <property type="entry name" value="PROTEIN VIAA"/>
    <property type="match status" value="1"/>
</dbReference>
<proteinExistence type="predicted"/>
<sequence length="428" mass="48248">MVLMAKGVLAGINYDDPVVKYRGYKVIRLITLIQGRRPPDLNEALSTDFFYSFYLPAPVLVDDVEKGLERHYAVVKSLLESRRFSEVRSKTVLDSFTSSLAASVFASELIKAIEESTRGYHPSEGKEGQEKNIRERVERAVEATARIVDNVKALKKIAEGDQPGSSSLYELEEYSMDLLKLARNLDVSKILELIKGLKPWMLTTTEEKQNFKRGEYDGYELGRDVERVASSNLALPEELFDLRFVEGRLLLYKKVLSKGKGPVYVLLDKSGSMDGLKMTWAKAVALAIFMKASREFRDFYFRFFDSITYPLVKIERKLKARRVVKMIDYIASVRGSGGTDITRAIITATTDLRTGQTKNVSDIVLITDGIDRIAEQQVTYGLRKAGARLITVMVGGENKSLKKISYRYLRVEKFGSGDLLTVVDAIPR</sequence>
<dbReference type="STRING" id="1184251.TCELL_0760"/>
<dbReference type="GO" id="GO:0005829">
    <property type="term" value="C:cytosol"/>
    <property type="evidence" value="ECO:0007669"/>
    <property type="project" value="TreeGrafter"/>
</dbReference>
<evidence type="ECO:0000313" key="3">
    <source>
        <dbReference type="Proteomes" id="UP000005270"/>
    </source>
</evidence>
<name>I3TEJ6_THEC1</name>
<dbReference type="eggNOG" id="arCOG00442">
    <property type="taxonomic scope" value="Archaea"/>
</dbReference>
<feature type="domain" description="VWFA" evidence="1">
    <location>
        <begin position="262"/>
        <end position="405"/>
    </location>
</feature>
<dbReference type="PANTHER" id="PTHR36846:SF1">
    <property type="entry name" value="PROTEIN VIAA"/>
    <property type="match status" value="1"/>
</dbReference>
<gene>
    <name evidence="2" type="ordered locus">TCELL_0760</name>
</gene>
<dbReference type="EMBL" id="CP003531">
    <property type="protein sequence ID" value="AFK51184.1"/>
    <property type="molecule type" value="Genomic_DNA"/>
</dbReference>
<keyword evidence="3" id="KW-1185">Reference proteome</keyword>
<dbReference type="SUPFAM" id="SSF53300">
    <property type="entry name" value="vWA-like"/>
    <property type="match status" value="1"/>
</dbReference>
<reference evidence="2 3" key="1">
    <citation type="journal article" date="2012" name="J. Bacteriol.">
        <title>Complete genome sequence of the hyperthermophilic cellulolytic Crenarchaeon 'Thermogladius cellulolyticus' 1633.</title>
        <authorList>
            <person name="Mardanov A.V."/>
            <person name="Kochetkova T.V."/>
            <person name="Beletsky A.V."/>
            <person name="Bonch-Osmolovskaya E.A."/>
            <person name="Ravin N.V."/>
            <person name="Skryabin K.G."/>
        </authorList>
    </citation>
    <scope>NUCLEOTIDE SEQUENCE [LARGE SCALE GENOMIC DNA]</scope>
    <source>
        <strain evidence="3">DSM 22663 / VKM B-2946 / 1633</strain>
    </source>
</reference>
<dbReference type="Gene3D" id="3.40.50.410">
    <property type="entry name" value="von Willebrand factor, type A domain"/>
    <property type="match status" value="1"/>
</dbReference>
<evidence type="ECO:0000313" key="2">
    <source>
        <dbReference type="EMBL" id="AFK51184.1"/>
    </source>
</evidence>
<dbReference type="HOGENOM" id="CLU_598029_0_0_2"/>
<dbReference type="PROSITE" id="PS50234">
    <property type="entry name" value="VWFA"/>
    <property type="match status" value="1"/>
</dbReference>
<dbReference type="AlphaFoldDB" id="I3TEJ6"/>
<dbReference type="InParanoid" id="I3TEJ6"/>
<evidence type="ECO:0000259" key="1">
    <source>
        <dbReference type="PROSITE" id="PS50234"/>
    </source>
</evidence>